<dbReference type="AlphaFoldDB" id="A0A382E6L0"/>
<evidence type="ECO:0000256" key="1">
    <source>
        <dbReference type="SAM" id="Phobius"/>
    </source>
</evidence>
<keyword evidence="1" id="KW-1133">Transmembrane helix</keyword>
<feature type="transmembrane region" description="Helical" evidence="1">
    <location>
        <begin position="57"/>
        <end position="77"/>
    </location>
</feature>
<feature type="non-terminal residue" evidence="2">
    <location>
        <position position="1"/>
    </location>
</feature>
<proteinExistence type="predicted"/>
<dbReference type="EMBL" id="UINC01042974">
    <property type="protein sequence ID" value="SVB46328.1"/>
    <property type="molecule type" value="Genomic_DNA"/>
</dbReference>
<keyword evidence="1" id="KW-0472">Membrane</keyword>
<keyword evidence="1" id="KW-0812">Transmembrane</keyword>
<protein>
    <recommendedName>
        <fullName evidence="3">ABC-2 type transporter domain-containing protein</fullName>
    </recommendedName>
</protein>
<accession>A0A382E6L0</accession>
<reference evidence="2" key="1">
    <citation type="submission" date="2018-05" db="EMBL/GenBank/DDBJ databases">
        <authorList>
            <person name="Lanie J.A."/>
            <person name="Ng W.-L."/>
            <person name="Kazmierczak K.M."/>
            <person name="Andrzejewski T.M."/>
            <person name="Davidsen T.M."/>
            <person name="Wayne K.J."/>
            <person name="Tettelin H."/>
            <person name="Glass J.I."/>
            <person name="Rusch D."/>
            <person name="Podicherti R."/>
            <person name="Tsui H.-C.T."/>
            <person name="Winkler M.E."/>
        </authorList>
    </citation>
    <scope>NUCLEOTIDE SEQUENCE</scope>
</reference>
<feature type="transmembrane region" description="Helical" evidence="1">
    <location>
        <begin position="16"/>
        <end position="37"/>
    </location>
</feature>
<name>A0A382E6L0_9ZZZZ</name>
<feature type="non-terminal residue" evidence="2">
    <location>
        <position position="90"/>
    </location>
</feature>
<gene>
    <name evidence="2" type="ORF">METZ01_LOCUS199182</name>
</gene>
<evidence type="ECO:0008006" key="3">
    <source>
        <dbReference type="Google" id="ProtNLM"/>
    </source>
</evidence>
<sequence length="90" mass="9682">VNQISYQNRVFRRVPIAAFFTLAFPLMFLLLFAAIFGDVGISGGHEVAAAQFYAPGLAVFTAASATYTNIGISTAVARDEGILRRVRSTP</sequence>
<organism evidence="2">
    <name type="scientific">marine metagenome</name>
    <dbReference type="NCBI Taxonomy" id="408172"/>
    <lineage>
        <taxon>unclassified sequences</taxon>
        <taxon>metagenomes</taxon>
        <taxon>ecological metagenomes</taxon>
    </lineage>
</organism>
<evidence type="ECO:0000313" key="2">
    <source>
        <dbReference type="EMBL" id="SVB46328.1"/>
    </source>
</evidence>